<evidence type="ECO:0000313" key="2">
    <source>
        <dbReference type="EMBL" id="GGM06844.1"/>
    </source>
</evidence>
<dbReference type="EMBL" id="BMNW01000003">
    <property type="protein sequence ID" value="GGM06844.1"/>
    <property type="molecule type" value="Genomic_DNA"/>
</dbReference>
<keyword evidence="3" id="KW-1185">Reference proteome</keyword>
<accession>A0ABQ2GPL7</accession>
<keyword evidence="1" id="KW-0472">Membrane</keyword>
<comment type="caution">
    <text evidence="2">The sequence shown here is derived from an EMBL/GenBank/DDBJ whole genome shotgun (WGS) entry which is preliminary data.</text>
</comment>
<evidence type="ECO:0000313" key="3">
    <source>
        <dbReference type="Proteomes" id="UP000616499"/>
    </source>
</evidence>
<name>A0ABQ2GPL7_9PSED</name>
<organism evidence="2 3">
    <name type="scientific">Pseudomonas asuensis</name>
    <dbReference type="NCBI Taxonomy" id="1825787"/>
    <lineage>
        <taxon>Bacteria</taxon>
        <taxon>Pseudomonadati</taxon>
        <taxon>Pseudomonadota</taxon>
        <taxon>Gammaproteobacteria</taxon>
        <taxon>Pseudomonadales</taxon>
        <taxon>Pseudomonadaceae</taxon>
        <taxon>Pseudomonas</taxon>
    </lineage>
</organism>
<gene>
    <name evidence="2" type="ORF">GCM10009425_17680</name>
</gene>
<keyword evidence="1" id="KW-0812">Transmembrane</keyword>
<keyword evidence="1" id="KW-1133">Transmembrane helix</keyword>
<reference evidence="3" key="1">
    <citation type="journal article" date="2019" name="Int. J. Syst. Evol. Microbiol.">
        <title>The Global Catalogue of Microorganisms (GCM) 10K type strain sequencing project: providing services to taxonomists for standard genome sequencing and annotation.</title>
        <authorList>
            <consortium name="The Broad Institute Genomics Platform"/>
            <consortium name="The Broad Institute Genome Sequencing Center for Infectious Disease"/>
            <person name="Wu L."/>
            <person name="Ma J."/>
        </authorList>
    </citation>
    <scope>NUCLEOTIDE SEQUENCE [LARGE SCALE GENOMIC DNA]</scope>
    <source>
        <strain evidence="3">JCM 13501</strain>
    </source>
</reference>
<proteinExistence type="predicted"/>
<protein>
    <submittedName>
        <fullName evidence="2">Uncharacterized protein</fullName>
    </submittedName>
</protein>
<evidence type="ECO:0000256" key="1">
    <source>
        <dbReference type="SAM" id="Phobius"/>
    </source>
</evidence>
<sequence length="67" mass="7489">MFYCLGLILLAAGSFCLFFAPEDLQIVIEGVLLMTIGLIYIFEGQRSQRKLKALASSRHSSPHLFGR</sequence>
<feature type="transmembrane region" description="Helical" evidence="1">
    <location>
        <begin position="26"/>
        <end position="42"/>
    </location>
</feature>
<dbReference type="Proteomes" id="UP000616499">
    <property type="component" value="Unassembled WGS sequence"/>
</dbReference>